<dbReference type="InterPro" id="IPR015195">
    <property type="entry name" value="SLIDE"/>
</dbReference>
<accession>A0A336L7N6</accession>
<feature type="region of interest" description="Disordered" evidence="11">
    <location>
        <begin position="1217"/>
        <end position="1237"/>
    </location>
</feature>
<evidence type="ECO:0000256" key="5">
    <source>
        <dbReference type="ARBA" id="ARBA00022741"/>
    </source>
</evidence>
<dbReference type="CDD" id="cd18793">
    <property type="entry name" value="SF2_C_SNF"/>
    <property type="match status" value="1"/>
</dbReference>
<evidence type="ECO:0000256" key="7">
    <source>
        <dbReference type="ARBA" id="ARBA00022840"/>
    </source>
</evidence>
<keyword evidence="3" id="KW-0597">Phosphoprotein</keyword>
<dbReference type="FunFam" id="1.20.5.1190:FF:000002">
    <property type="entry name" value="SWI/SNF-related matrix-associated actin-dependent regulator of chromatin subfamily A member"/>
    <property type="match status" value="1"/>
</dbReference>
<keyword evidence="8" id="KW-0156">Chromatin regulator</keyword>
<dbReference type="InterPro" id="IPR036306">
    <property type="entry name" value="ISWI_HAND-dom_sf"/>
</dbReference>
<dbReference type="GO" id="GO:0004252">
    <property type="term" value="F:serine-type endopeptidase activity"/>
    <property type="evidence" value="ECO:0007669"/>
    <property type="project" value="InterPro"/>
</dbReference>
<evidence type="ECO:0000256" key="2">
    <source>
        <dbReference type="ARBA" id="ARBA00009687"/>
    </source>
</evidence>
<reference evidence="17" key="2">
    <citation type="submission" date="2018-07" db="EMBL/GenBank/DDBJ databases">
        <authorList>
            <person name="Quirk P.G."/>
            <person name="Krulwich T.A."/>
        </authorList>
    </citation>
    <scope>NUCLEOTIDE SEQUENCE</scope>
</reference>
<dbReference type="SUPFAM" id="SSF50494">
    <property type="entry name" value="Trypsin-like serine proteases"/>
    <property type="match status" value="1"/>
</dbReference>
<dbReference type="InterPro" id="IPR027417">
    <property type="entry name" value="P-loop_NTPase"/>
</dbReference>
<reference evidence="16" key="1">
    <citation type="submission" date="2018-04" db="EMBL/GenBank/DDBJ databases">
        <authorList>
            <person name="Go L.Y."/>
            <person name="Mitchell J.A."/>
        </authorList>
    </citation>
    <scope>NUCLEOTIDE SEQUENCE</scope>
    <source>
        <tissue evidence="16">Whole organism</tissue>
    </source>
</reference>
<dbReference type="SMART" id="SM00487">
    <property type="entry name" value="DEXDc"/>
    <property type="match status" value="1"/>
</dbReference>
<dbReference type="InterPro" id="IPR017884">
    <property type="entry name" value="SANT_dom"/>
</dbReference>
<feature type="compositionally biased region" description="Basic and acidic residues" evidence="11">
    <location>
        <begin position="1420"/>
        <end position="1430"/>
    </location>
</feature>
<dbReference type="InterPro" id="IPR049730">
    <property type="entry name" value="SNF2/RAD54-like_C"/>
</dbReference>
<dbReference type="FunFam" id="3.40.50.300:FF:000082">
    <property type="entry name" value="ISWI chromatin remodeling complex ATPase ISW1"/>
    <property type="match status" value="1"/>
</dbReference>
<feature type="domain" description="Helicase ATP-binding" evidence="13">
    <location>
        <begin position="597"/>
        <end position="762"/>
    </location>
</feature>
<dbReference type="InterPro" id="IPR001650">
    <property type="entry name" value="Helicase_C-like"/>
</dbReference>
<dbReference type="PANTHER" id="PTHR45623">
    <property type="entry name" value="CHROMODOMAIN-HELICASE-DNA-BINDING PROTEIN 3-RELATED-RELATED"/>
    <property type="match status" value="1"/>
</dbReference>
<dbReference type="InterPro" id="IPR044754">
    <property type="entry name" value="Isw1/2_DEXHc"/>
</dbReference>
<dbReference type="InterPro" id="IPR038718">
    <property type="entry name" value="SNF2-like_sf"/>
</dbReference>
<dbReference type="InterPro" id="IPR009057">
    <property type="entry name" value="Homeodomain-like_sf"/>
</dbReference>
<dbReference type="GO" id="GO:0006508">
    <property type="term" value="P:proteolysis"/>
    <property type="evidence" value="ECO:0007669"/>
    <property type="project" value="InterPro"/>
</dbReference>
<comment type="similarity">
    <text evidence="2">Belongs to the SNF2/RAD54 helicase family. ISWI subfamily.</text>
</comment>
<feature type="chain" id="PRO_5036062154" evidence="12">
    <location>
        <begin position="23"/>
        <end position="1465"/>
    </location>
</feature>
<feature type="region of interest" description="Disordered" evidence="11">
    <location>
        <begin position="457"/>
        <end position="487"/>
    </location>
</feature>
<dbReference type="Gene3D" id="3.40.50.10810">
    <property type="entry name" value="Tandem AAA-ATPase domain"/>
    <property type="match status" value="1"/>
</dbReference>
<proteinExistence type="inferred from homology"/>
<dbReference type="Pfam" id="PF00176">
    <property type="entry name" value="SNF2-rel_dom"/>
    <property type="match status" value="1"/>
</dbReference>
<dbReference type="GO" id="GO:0034728">
    <property type="term" value="P:nucleosome organization"/>
    <property type="evidence" value="ECO:0007669"/>
    <property type="project" value="TreeGrafter"/>
</dbReference>
<dbReference type="SUPFAM" id="SSF52540">
    <property type="entry name" value="P-loop containing nucleoside triphosphate hydrolases"/>
    <property type="match status" value="2"/>
</dbReference>
<dbReference type="PROSITE" id="PS51293">
    <property type="entry name" value="SANT"/>
    <property type="match status" value="1"/>
</dbReference>
<dbReference type="GO" id="GO:0005524">
    <property type="term" value="F:ATP binding"/>
    <property type="evidence" value="ECO:0007669"/>
    <property type="project" value="UniProtKB-KW"/>
</dbReference>
<dbReference type="PROSITE" id="PS51194">
    <property type="entry name" value="HELICASE_CTER"/>
    <property type="match status" value="1"/>
</dbReference>
<evidence type="ECO:0000256" key="10">
    <source>
        <dbReference type="ARBA" id="ARBA00024195"/>
    </source>
</evidence>
<dbReference type="SMART" id="SM00490">
    <property type="entry name" value="HELICc"/>
    <property type="match status" value="1"/>
</dbReference>
<keyword evidence="9" id="KW-0539">Nucleus</keyword>
<evidence type="ECO:0000256" key="6">
    <source>
        <dbReference type="ARBA" id="ARBA00022801"/>
    </source>
</evidence>
<dbReference type="InterPro" id="IPR014001">
    <property type="entry name" value="Helicase_ATP-bd"/>
</dbReference>
<name>A0A336L7N6_CULSO</name>
<keyword evidence="12" id="KW-0732">Signal</keyword>
<feature type="region of interest" description="Disordered" evidence="11">
    <location>
        <begin position="516"/>
        <end position="557"/>
    </location>
</feature>
<feature type="domain" description="SANT" evidence="15">
    <location>
        <begin position="1248"/>
        <end position="1300"/>
    </location>
</feature>
<feature type="domain" description="Helicase C-terminal" evidence="14">
    <location>
        <begin position="892"/>
        <end position="1043"/>
    </location>
</feature>
<dbReference type="PROSITE" id="PS51192">
    <property type="entry name" value="HELICASE_ATP_BIND_1"/>
    <property type="match status" value="1"/>
</dbReference>
<dbReference type="OMA" id="VHDYQFF"/>
<dbReference type="InterPro" id="IPR015194">
    <property type="entry name" value="ISWI_HAND-dom"/>
</dbReference>
<comment type="subcellular location">
    <subcellularLocation>
        <location evidence="1">Nucleus</location>
    </subcellularLocation>
</comment>
<dbReference type="InterPro" id="IPR009003">
    <property type="entry name" value="Peptidase_S1_PA"/>
</dbReference>
<dbReference type="Pfam" id="PF09110">
    <property type="entry name" value="HAND"/>
    <property type="match status" value="1"/>
</dbReference>
<evidence type="ECO:0000256" key="3">
    <source>
        <dbReference type="ARBA" id="ARBA00022553"/>
    </source>
</evidence>
<dbReference type="Gene3D" id="1.10.1040.30">
    <property type="entry name" value="ISWI, HAND domain"/>
    <property type="match status" value="1"/>
</dbReference>
<dbReference type="PANTHER" id="PTHR45623:SF49">
    <property type="entry name" value="SWI_SNF-RELATED MATRIX-ASSOCIATED ACTIN-DEPENDENT REGULATOR OF CHROMATIN SUBFAMILY A MEMBER 5"/>
    <property type="match status" value="1"/>
</dbReference>
<dbReference type="SUPFAM" id="SSF101224">
    <property type="entry name" value="HAND domain of the nucleosome remodeling ATPase ISWI"/>
    <property type="match status" value="1"/>
</dbReference>
<dbReference type="FunFam" id="1.10.1040.30:FF:000001">
    <property type="entry name" value="SWI/SNF-related matrix-associated actin-dependent regulator of chromatin subfamily A member"/>
    <property type="match status" value="1"/>
</dbReference>
<dbReference type="InterPro" id="IPR001254">
    <property type="entry name" value="Trypsin_dom"/>
</dbReference>
<evidence type="ECO:0000313" key="17">
    <source>
        <dbReference type="EMBL" id="SSX31928.1"/>
    </source>
</evidence>
<dbReference type="GO" id="GO:0031491">
    <property type="term" value="F:nucleosome binding"/>
    <property type="evidence" value="ECO:0007669"/>
    <property type="project" value="InterPro"/>
</dbReference>
<organism evidence="16">
    <name type="scientific">Culicoides sonorensis</name>
    <name type="common">Biting midge</name>
    <dbReference type="NCBI Taxonomy" id="179676"/>
    <lineage>
        <taxon>Eukaryota</taxon>
        <taxon>Metazoa</taxon>
        <taxon>Ecdysozoa</taxon>
        <taxon>Arthropoda</taxon>
        <taxon>Hexapoda</taxon>
        <taxon>Insecta</taxon>
        <taxon>Pterygota</taxon>
        <taxon>Neoptera</taxon>
        <taxon>Endopterygota</taxon>
        <taxon>Diptera</taxon>
        <taxon>Nematocera</taxon>
        <taxon>Chironomoidea</taxon>
        <taxon>Ceratopogonidae</taxon>
        <taxon>Ceratopogoninae</taxon>
        <taxon>Culicoides</taxon>
        <taxon>Monoculicoides</taxon>
    </lineage>
</organism>
<dbReference type="Gene3D" id="1.20.5.1190">
    <property type="entry name" value="iswi atpase"/>
    <property type="match status" value="1"/>
</dbReference>
<dbReference type="CDD" id="cd17997">
    <property type="entry name" value="DEXHc_SMARCA1_SMARCA5"/>
    <property type="match status" value="1"/>
</dbReference>
<feature type="region of interest" description="Disordered" evidence="11">
    <location>
        <begin position="1420"/>
        <end position="1465"/>
    </location>
</feature>
<dbReference type="CDD" id="cd00167">
    <property type="entry name" value="SANT"/>
    <property type="match status" value="1"/>
</dbReference>
<dbReference type="FunFam" id="1.10.10.60:FF:000049">
    <property type="entry name" value="SWI/SNF-related matrix-associated actin-dependent regulator of chromatin subfamily A member"/>
    <property type="match status" value="1"/>
</dbReference>
<dbReference type="GO" id="GO:0016887">
    <property type="term" value="F:ATP hydrolysis activity"/>
    <property type="evidence" value="ECO:0007669"/>
    <property type="project" value="TreeGrafter"/>
</dbReference>
<gene>
    <name evidence="16" type="primary">CSON004251</name>
</gene>
<dbReference type="Pfam" id="PF00271">
    <property type="entry name" value="Helicase_C"/>
    <property type="match status" value="1"/>
</dbReference>
<evidence type="ECO:0000259" key="14">
    <source>
        <dbReference type="PROSITE" id="PS51194"/>
    </source>
</evidence>
<dbReference type="EMBL" id="UFQT01001832">
    <property type="protein sequence ID" value="SSX31928.1"/>
    <property type="molecule type" value="Genomic_DNA"/>
</dbReference>
<dbReference type="InterPro" id="IPR043504">
    <property type="entry name" value="Peptidase_S1_PA_chymotrypsin"/>
</dbReference>
<dbReference type="Pfam" id="PF00089">
    <property type="entry name" value="Trypsin"/>
    <property type="match status" value="1"/>
</dbReference>
<dbReference type="FunFam" id="1.10.10.60:FF:000022">
    <property type="entry name" value="ISWI chromatin-remodeling complex ATPase CHR11 isoform A"/>
    <property type="match status" value="1"/>
</dbReference>
<dbReference type="Gene3D" id="2.40.10.10">
    <property type="entry name" value="Trypsin-like serine proteases"/>
    <property type="match status" value="1"/>
</dbReference>
<dbReference type="SMART" id="SM00717">
    <property type="entry name" value="SANT"/>
    <property type="match status" value="2"/>
</dbReference>
<evidence type="ECO:0000256" key="4">
    <source>
        <dbReference type="ARBA" id="ARBA00022737"/>
    </source>
</evidence>
<evidence type="ECO:0000256" key="9">
    <source>
        <dbReference type="ARBA" id="ARBA00023242"/>
    </source>
</evidence>
<evidence type="ECO:0000256" key="11">
    <source>
        <dbReference type="SAM" id="MobiDB-lite"/>
    </source>
</evidence>
<dbReference type="Gene3D" id="3.40.50.300">
    <property type="entry name" value="P-loop containing nucleotide triphosphate hydrolases"/>
    <property type="match status" value="1"/>
</dbReference>
<evidence type="ECO:0000313" key="16">
    <source>
        <dbReference type="EMBL" id="SSX12485.1"/>
    </source>
</evidence>
<evidence type="ECO:0000256" key="8">
    <source>
        <dbReference type="ARBA" id="ARBA00022853"/>
    </source>
</evidence>
<dbReference type="GO" id="GO:0003677">
    <property type="term" value="F:DNA binding"/>
    <property type="evidence" value="ECO:0007669"/>
    <property type="project" value="InterPro"/>
</dbReference>
<evidence type="ECO:0000256" key="12">
    <source>
        <dbReference type="SAM" id="SignalP"/>
    </source>
</evidence>
<keyword evidence="6" id="KW-0378">Hydrolase</keyword>
<dbReference type="FunFam" id="3.40.50.10810:FF:000101">
    <property type="entry name" value="SWI/SNF-related, matrix-associated, actin-dependent regulator of"/>
    <property type="match status" value="1"/>
</dbReference>
<dbReference type="InterPro" id="IPR000330">
    <property type="entry name" value="SNF2_N"/>
</dbReference>
<dbReference type="VEuPathDB" id="VectorBase:CSON004251"/>
<feature type="compositionally biased region" description="Polar residues" evidence="11">
    <location>
        <begin position="460"/>
        <end position="480"/>
    </location>
</feature>
<keyword evidence="4" id="KW-0677">Repeat</keyword>
<evidence type="ECO:0000259" key="13">
    <source>
        <dbReference type="PROSITE" id="PS51192"/>
    </source>
</evidence>
<dbReference type="GO" id="GO:0031010">
    <property type="term" value="C:ISWI-type complex"/>
    <property type="evidence" value="ECO:0007669"/>
    <property type="project" value="UniProtKB-ARBA"/>
</dbReference>
<dbReference type="GO" id="GO:0045944">
    <property type="term" value="P:positive regulation of transcription by RNA polymerase II"/>
    <property type="evidence" value="ECO:0007669"/>
    <property type="project" value="UniProtKB-ARBA"/>
</dbReference>
<feature type="signal peptide" evidence="12">
    <location>
        <begin position="1"/>
        <end position="22"/>
    </location>
</feature>
<dbReference type="GO" id="GO:0042393">
    <property type="term" value="F:histone binding"/>
    <property type="evidence" value="ECO:0007669"/>
    <property type="project" value="TreeGrafter"/>
</dbReference>
<sequence length="1465" mass="169899">MNKTVIMWLVLQLFIIICHVTSEPVPVVQHNYGSVPDMNETVDFNEKLDYNKVKMTKLRLLLLGELFKHMNDVPSVDLSCDSGSSSLYVNTKNCPCKNYLCKDSTSIVSSSNEINTNYNNNNNNNNNRRNLFTSCKDFCCTKFKRSISNAMFRPNNNAILYLGHRENNKNYFNANNNENNKRRVSWRKMSSVCGQSDAVPTPYIMHRRGSDPLCTGVFLTNKVILTTARCVYDISLRELVVKIDHHDKTSKYENGKFIRKMIHSLFKPDEGQHTYDVALLVMDKEVRSIQSDSFMCLPKQNIQIIDYNKQNCYVTVPAHITDANDLIYNNKNITRNGRKIFMSIYNSMECEKIIQIADQQKLYLNDGSICGIADDDDEISTRTENFLGALPLICTTEKITKNAEREKNYFIEGLLTRHWLESTNSLQSFERKSSFAFVNLNFYVKLIHKNMATVEETETPMDTNDNSRASSTDGTSSNNKDNSDFDAKIETDRSKRFDFLLKQTAIFSHFVSPVGPGPKSPLKVKPKPGRKAAAGSSSAAEDPADHRHRKTEQEEDEELLAETNAKLKQVIHFDASPHYIEFGEMRDYQIRGLNWMISLYENGINGILADEMGLGKTLQTISLLGYLKHFRNNPGPHIVIVPKSTLQNWLNEFKRWCPSLRAVCLIGDQDTRNAFIRDVLMPGEWDVCVTSYEMCIKEKAVFKKFNWRYMVIDEAHRIKNEKSKLSEILREFKTANRLLLTGTPLQNNLHELWALLNFLLPDVFNSSEDFDAWFNTNQCLGDNSLVERLHAVLKPFLLRRLKSEVEKRLLPKKEVKVFVGLSKMQREWYTKILLKDIDIVNGAGKVEKMRLQNILMQLRKCCNHPYLFDGAEPGPPYTTDYHLVENCGKMVILDKLLPKLQAQGSRVLIFSQMTRMLDILEDYCVWRQYQYCRLDGSTAHEDRTRMIDDYNAPDSQKFIFMLSTRAGGLGINLATADIVLLFDSDWNPQMDLQAMDRAHRIGQKKQVRVFRFITENTVEEKIIERAEVKLRLDKLVIQQGRLVDNKSNTLQKDEMLNIIRFGANHIFASKDSEITDEDIDEILNKCEQKTEEQNKKLEELGESSLRQFTLDTEDRSLYKFEGEDYREKQKLNALGNWIEPPKRERKANYAVDAYFKEALRVAEPKAPKAPRPPKQPIVQDFQFFPPRLFELLDQEIYFYRKTVGYKVPKNPDLGSEAAKVQREEQRKIDDSEPLTEEEITEKESLLTQGFTTWTKRDFNQFIKANEKYGRDDIENIAKDVEGKTPEEVIEYSSVFWDRCHELQDIERIMAQIERGEAKIQRRQSIRKALDAKIGRYRAPFHQLRISYGNNKGKNYIEEEDRFLVCMLHKLGFDKENVYEELRAAVRAAPQFRFDWFIKSRTSMELQRRCNTLITLIERENQELEEKERQEKKKKQSSGAVPRTSTQKRKADSTPSSAKATKKTKK</sequence>
<dbReference type="Gene3D" id="1.10.10.60">
    <property type="entry name" value="Homeodomain-like"/>
    <property type="match status" value="2"/>
</dbReference>
<feature type="compositionally biased region" description="Basic and acidic residues" evidence="11">
    <location>
        <begin position="1219"/>
        <end position="1230"/>
    </location>
</feature>
<protein>
    <submittedName>
        <fullName evidence="16">CSON004251 protein</fullName>
    </submittedName>
</protein>
<dbReference type="GO" id="GO:0140658">
    <property type="term" value="F:ATP-dependent chromatin remodeler activity"/>
    <property type="evidence" value="ECO:0007669"/>
    <property type="project" value="TreeGrafter"/>
</dbReference>
<comment type="similarity">
    <text evidence="10">Belongs to the peptidase S1 family. CLIP subfamily.</text>
</comment>
<keyword evidence="7" id="KW-0067">ATP-binding</keyword>
<dbReference type="SUPFAM" id="SSF46689">
    <property type="entry name" value="Homeodomain-like"/>
    <property type="match status" value="2"/>
</dbReference>
<dbReference type="EMBL" id="UFQS01001832">
    <property type="protein sequence ID" value="SSX12485.1"/>
    <property type="molecule type" value="Genomic_DNA"/>
</dbReference>
<dbReference type="Pfam" id="PF09111">
    <property type="entry name" value="SLIDE"/>
    <property type="match status" value="1"/>
</dbReference>
<dbReference type="InterPro" id="IPR001005">
    <property type="entry name" value="SANT/Myb"/>
</dbReference>
<evidence type="ECO:0000259" key="15">
    <source>
        <dbReference type="PROSITE" id="PS51293"/>
    </source>
</evidence>
<keyword evidence="5" id="KW-0547">Nucleotide-binding</keyword>
<evidence type="ECO:0000256" key="1">
    <source>
        <dbReference type="ARBA" id="ARBA00004123"/>
    </source>
</evidence>